<evidence type="ECO:0000313" key="11">
    <source>
        <dbReference type="EMBL" id="RAL68034.1"/>
    </source>
</evidence>
<feature type="region of interest" description="Disordered" evidence="9">
    <location>
        <begin position="1"/>
        <end position="44"/>
    </location>
</feature>
<dbReference type="PANTHER" id="PTHR24056:SF0">
    <property type="entry name" value="CYCLIN-DEPENDENT KINASE 7"/>
    <property type="match status" value="1"/>
</dbReference>
<dbReference type="PROSITE" id="PS50011">
    <property type="entry name" value="PROTEIN_KINASE_DOM"/>
    <property type="match status" value="1"/>
</dbReference>
<dbReference type="GO" id="GO:0070985">
    <property type="term" value="C:transcription factor TFIIK complex"/>
    <property type="evidence" value="ECO:0007669"/>
    <property type="project" value="TreeGrafter"/>
</dbReference>
<name>A0A395J7D6_9HELO</name>
<dbReference type="GO" id="GO:0004693">
    <property type="term" value="F:cyclin-dependent protein serine/threonine kinase activity"/>
    <property type="evidence" value="ECO:0007669"/>
    <property type="project" value="UniProtKB-EC"/>
</dbReference>
<evidence type="ECO:0000259" key="10">
    <source>
        <dbReference type="PROSITE" id="PS50011"/>
    </source>
</evidence>
<keyword evidence="5 8" id="KW-0067">ATP-binding</keyword>
<proteinExistence type="predicted"/>
<dbReference type="Pfam" id="PF00069">
    <property type="entry name" value="Pkinase"/>
    <property type="match status" value="2"/>
</dbReference>
<comment type="catalytic activity">
    <reaction evidence="6">
        <text>L-threonyl-[protein] + ATP = O-phospho-L-threonyl-[protein] + ADP + H(+)</text>
        <dbReference type="Rhea" id="RHEA:46608"/>
        <dbReference type="Rhea" id="RHEA-COMP:11060"/>
        <dbReference type="Rhea" id="RHEA-COMP:11605"/>
        <dbReference type="ChEBI" id="CHEBI:15378"/>
        <dbReference type="ChEBI" id="CHEBI:30013"/>
        <dbReference type="ChEBI" id="CHEBI:30616"/>
        <dbReference type="ChEBI" id="CHEBI:61977"/>
        <dbReference type="ChEBI" id="CHEBI:456216"/>
        <dbReference type="EC" id="2.7.11.22"/>
    </reaction>
</comment>
<accession>A0A395J7D6</accession>
<dbReference type="GO" id="GO:0045944">
    <property type="term" value="P:positive regulation of transcription by RNA polymerase II"/>
    <property type="evidence" value="ECO:0007669"/>
    <property type="project" value="TreeGrafter"/>
</dbReference>
<keyword evidence="4" id="KW-0418">Kinase</keyword>
<dbReference type="PROSITE" id="PS00107">
    <property type="entry name" value="PROTEIN_KINASE_ATP"/>
    <property type="match status" value="1"/>
</dbReference>
<dbReference type="Gene3D" id="1.10.510.10">
    <property type="entry name" value="Transferase(Phosphotransferase) domain 1"/>
    <property type="match status" value="1"/>
</dbReference>
<evidence type="ECO:0000256" key="7">
    <source>
        <dbReference type="ARBA" id="ARBA00048367"/>
    </source>
</evidence>
<dbReference type="InterPro" id="IPR000719">
    <property type="entry name" value="Prot_kinase_dom"/>
</dbReference>
<keyword evidence="2" id="KW-0808">Transferase</keyword>
<gene>
    <name evidence="11" type="ORF">DID88_008757</name>
</gene>
<comment type="caution">
    <text evidence="11">The sequence shown here is derived from an EMBL/GenBank/DDBJ whole genome shotgun (WGS) entry which is preliminary data.</text>
</comment>
<dbReference type="GO" id="GO:0005737">
    <property type="term" value="C:cytoplasm"/>
    <property type="evidence" value="ECO:0007669"/>
    <property type="project" value="TreeGrafter"/>
</dbReference>
<keyword evidence="12" id="KW-1185">Reference proteome</keyword>
<keyword evidence="3 8" id="KW-0547">Nucleotide-binding</keyword>
<dbReference type="FunFam" id="3.30.200.20:FF:000670">
    <property type="entry name" value="Serine/threonine protein kinase (Kin28)"/>
    <property type="match status" value="1"/>
</dbReference>
<dbReference type="OrthoDB" id="1732493at2759"/>
<sequence>MAVSPLIVPSVGSGDRSASRSKLSSAVPSGNGTPSDGPSASAGTTYDLAEQMNENERVKYVKGKKLGEGTYANVYLGHLRTDPTVLVAIKKIKIQKEYTEGMAPDAIRELKHLQEISHPNIISLLSVFSSKDQNLNLVLEFLPLGDLEIWRSKTSRFGLARNFADPQRTMTSNVITRWYRPPELLFGARHYSGAVDIWSVGLVFAEMVIRVPYIAGDTEVHQVSLLCRAIGTPNEDNWRE</sequence>
<dbReference type="AlphaFoldDB" id="A0A395J7D6"/>
<evidence type="ECO:0000256" key="8">
    <source>
        <dbReference type="PROSITE-ProRule" id="PRU10141"/>
    </source>
</evidence>
<protein>
    <recommendedName>
        <fullName evidence="10">Protein kinase domain-containing protein</fullName>
    </recommendedName>
</protein>
<evidence type="ECO:0000256" key="1">
    <source>
        <dbReference type="ARBA" id="ARBA00022527"/>
    </source>
</evidence>
<evidence type="ECO:0000313" key="12">
    <source>
        <dbReference type="Proteomes" id="UP000249056"/>
    </source>
</evidence>
<dbReference type="Gene3D" id="3.30.200.20">
    <property type="entry name" value="Phosphorylase Kinase, domain 1"/>
    <property type="match status" value="1"/>
</dbReference>
<evidence type="ECO:0000256" key="2">
    <source>
        <dbReference type="ARBA" id="ARBA00022679"/>
    </source>
</evidence>
<dbReference type="PANTHER" id="PTHR24056">
    <property type="entry name" value="CELL DIVISION PROTEIN KINASE"/>
    <property type="match status" value="1"/>
</dbReference>
<evidence type="ECO:0000256" key="9">
    <source>
        <dbReference type="SAM" id="MobiDB-lite"/>
    </source>
</evidence>
<evidence type="ECO:0000256" key="3">
    <source>
        <dbReference type="ARBA" id="ARBA00022741"/>
    </source>
</evidence>
<dbReference type="InterPro" id="IPR050108">
    <property type="entry name" value="CDK"/>
</dbReference>
<dbReference type="GO" id="GO:0005524">
    <property type="term" value="F:ATP binding"/>
    <property type="evidence" value="ECO:0007669"/>
    <property type="project" value="UniProtKB-UniRule"/>
</dbReference>
<reference evidence="11 12" key="1">
    <citation type="submission" date="2018-06" db="EMBL/GenBank/DDBJ databases">
        <title>Genome Sequence of the Brown Rot Fungal Pathogen Monilinia fructigena.</title>
        <authorList>
            <person name="Landi L."/>
            <person name="De Miccolis Angelini R.M."/>
            <person name="Pollastro S."/>
            <person name="Abate D."/>
            <person name="Faretra F."/>
            <person name="Romanazzi G."/>
        </authorList>
    </citation>
    <scope>NUCLEOTIDE SEQUENCE [LARGE SCALE GENOMIC DNA]</scope>
    <source>
        <strain evidence="11 12">Mfrg269</strain>
    </source>
</reference>
<evidence type="ECO:0000256" key="5">
    <source>
        <dbReference type="ARBA" id="ARBA00022840"/>
    </source>
</evidence>
<dbReference type="EMBL" id="QKRW01000002">
    <property type="protein sequence ID" value="RAL68034.1"/>
    <property type="molecule type" value="Genomic_DNA"/>
</dbReference>
<keyword evidence="1" id="KW-0723">Serine/threonine-protein kinase</keyword>
<feature type="domain" description="Protein kinase" evidence="10">
    <location>
        <begin position="60"/>
        <end position="240"/>
    </location>
</feature>
<feature type="compositionally biased region" description="Polar residues" evidence="9">
    <location>
        <begin position="20"/>
        <end position="44"/>
    </location>
</feature>
<organism evidence="11 12">
    <name type="scientific">Monilinia fructigena</name>
    <dbReference type="NCBI Taxonomy" id="38457"/>
    <lineage>
        <taxon>Eukaryota</taxon>
        <taxon>Fungi</taxon>
        <taxon>Dikarya</taxon>
        <taxon>Ascomycota</taxon>
        <taxon>Pezizomycotina</taxon>
        <taxon>Leotiomycetes</taxon>
        <taxon>Helotiales</taxon>
        <taxon>Sclerotiniaceae</taxon>
        <taxon>Monilinia</taxon>
    </lineage>
</organism>
<feature type="binding site" evidence="8">
    <location>
        <position position="91"/>
    </location>
    <ligand>
        <name>ATP</name>
        <dbReference type="ChEBI" id="CHEBI:30616"/>
    </ligand>
</feature>
<dbReference type="InterPro" id="IPR017441">
    <property type="entry name" value="Protein_kinase_ATP_BS"/>
</dbReference>
<dbReference type="InterPro" id="IPR011009">
    <property type="entry name" value="Kinase-like_dom_sf"/>
</dbReference>
<comment type="catalytic activity">
    <reaction evidence="7">
        <text>L-seryl-[protein] + ATP = O-phospho-L-seryl-[protein] + ADP + H(+)</text>
        <dbReference type="Rhea" id="RHEA:17989"/>
        <dbReference type="Rhea" id="RHEA-COMP:9863"/>
        <dbReference type="Rhea" id="RHEA-COMP:11604"/>
        <dbReference type="ChEBI" id="CHEBI:15378"/>
        <dbReference type="ChEBI" id="CHEBI:29999"/>
        <dbReference type="ChEBI" id="CHEBI:30616"/>
        <dbReference type="ChEBI" id="CHEBI:83421"/>
        <dbReference type="ChEBI" id="CHEBI:456216"/>
        <dbReference type="EC" id="2.7.11.22"/>
    </reaction>
</comment>
<dbReference type="Proteomes" id="UP000249056">
    <property type="component" value="Unassembled WGS sequence"/>
</dbReference>
<dbReference type="SUPFAM" id="SSF56112">
    <property type="entry name" value="Protein kinase-like (PK-like)"/>
    <property type="match status" value="1"/>
</dbReference>
<evidence type="ECO:0000256" key="4">
    <source>
        <dbReference type="ARBA" id="ARBA00022777"/>
    </source>
</evidence>
<evidence type="ECO:0000256" key="6">
    <source>
        <dbReference type="ARBA" id="ARBA00047811"/>
    </source>
</evidence>
<dbReference type="GO" id="GO:0008353">
    <property type="term" value="F:RNA polymerase II CTD heptapeptide repeat kinase activity"/>
    <property type="evidence" value="ECO:0007669"/>
    <property type="project" value="TreeGrafter"/>
</dbReference>